<evidence type="ECO:0000313" key="9">
    <source>
        <dbReference type="Proteomes" id="UP000594260"/>
    </source>
</evidence>
<feature type="domain" description="Ig-like" evidence="7">
    <location>
        <begin position="376"/>
        <end position="465"/>
    </location>
</feature>
<dbReference type="PROSITE" id="PS50835">
    <property type="entry name" value="IG_LIKE"/>
    <property type="match status" value="4"/>
</dbReference>
<dbReference type="AlphaFoldDB" id="A0A7M7JZV0"/>
<feature type="domain" description="Ig-like" evidence="7">
    <location>
        <begin position="172"/>
        <end position="278"/>
    </location>
</feature>
<keyword evidence="6" id="KW-0812">Transmembrane</keyword>
<feature type="domain" description="Ig-like" evidence="7">
    <location>
        <begin position="80"/>
        <end position="145"/>
    </location>
</feature>
<evidence type="ECO:0000256" key="3">
    <source>
        <dbReference type="ARBA" id="ARBA00023157"/>
    </source>
</evidence>
<keyword evidence="4" id="KW-0325">Glycoprotein</keyword>
<dbReference type="GO" id="GO:0050839">
    <property type="term" value="F:cell adhesion molecule binding"/>
    <property type="evidence" value="ECO:0007669"/>
    <property type="project" value="TreeGrafter"/>
</dbReference>
<evidence type="ECO:0000259" key="7">
    <source>
        <dbReference type="PROSITE" id="PS50835"/>
    </source>
</evidence>
<comment type="subcellular location">
    <subcellularLocation>
        <location evidence="1">Membrane</location>
        <topology evidence="1">Single-pass type I membrane protein</topology>
    </subcellularLocation>
</comment>
<feature type="transmembrane region" description="Helical" evidence="6">
    <location>
        <begin position="49"/>
        <end position="67"/>
    </location>
</feature>
<evidence type="ECO:0000256" key="4">
    <source>
        <dbReference type="ARBA" id="ARBA00023180"/>
    </source>
</evidence>
<dbReference type="CDD" id="cd00096">
    <property type="entry name" value="Ig"/>
    <property type="match status" value="2"/>
</dbReference>
<feature type="domain" description="Ig-like" evidence="7">
    <location>
        <begin position="283"/>
        <end position="371"/>
    </location>
</feature>
<dbReference type="InterPro" id="IPR013783">
    <property type="entry name" value="Ig-like_fold"/>
</dbReference>
<dbReference type="SMART" id="SM00408">
    <property type="entry name" value="IGc2"/>
    <property type="match status" value="4"/>
</dbReference>
<dbReference type="EnsemblMetazoa" id="XM_022803685">
    <property type="protein sequence ID" value="XP_022659420"/>
    <property type="gene ID" value="LOC111249610"/>
</dbReference>
<dbReference type="Pfam" id="PF13927">
    <property type="entry name" value="Ig_3"/>
    <property type="match status" value="2"/>
</dbReference>
<keyword evidence="5" id="KW-0393">Immunoglobulin domain</keyword>
<name>A0A7M7JZV0_VARDE</name>
<evidence type="ECO:0000256" key="1">
    <source>
        <dbReference type="ARBA" id="ARBA00004479"/>
    </source>
</evidence>
<dbReference type="KEGG" id="vde:111249610"/>
<organism evidence="8 9">
    <name type="scientific">Varroa destructor</name>
    <name type="common">Honeybee mite</name>
    <dbReference type="NCBI Taxonomy" id="109461"/>
    <lineage>
        <taxon>Eukaryota</taxon>
        <taxon>Metazoa</taxon>
        <taxon>Ecdysozoa</taxon>
        <taxon>Arthropoda</taxon>
        <taxon>Chelicerata</taxon>
        <taxon>Arachnida</taxon>
        <taxon>Acari</taxon>
        <taxon>Parasitiformes</taxon>
        <taxon>Mesostigmata</taxon>
        <taxon>Gamasina</taxon>
        <taxon>Dermanyssoidea</taxon>
        <taxon>Varroidae</taxon>
        <taxon>Varroa</taxon>
    </lineage>
</organism>
<dbReference type="PANTHER" id="PTHR11640">
    <property type="entry name" value="NEPHRIN"/>
    <property type="match status" value="1"/>
</dbReference>
<dbReference type="InterPro" id="IPR036179">
    <property type="entry name" value="Ig-like_dom_sf"/>
</dbReference>
<dbReference type="InParanoid" id="A0A7M7JZV0"/>
<keyword evidence="9" id="KW-1185">Reference proteome</keyword>
<dbReference type="Gene3D" id="2.60.40.10">
    <property type="entry name" value="Immunoglobulins"/>
    <property type="match status" value="4"/>
</dbReference>
<evidence type="ECO:0000256" key="2">
    <source>
        <dbReference type="ARBA" id="ARBA00023136"/>
    </source>
</evidence>
<dbReference type="SMART" id="SM00409">
    <property type="entry name" value="IG"/>
    <property type="match status" value="5"/>
</dbReference>
<dbReference type="GeneID" id="111249610"/>
<dbReference type="Pfam" id="PF08205">
    <property type="entry name" value="C2-set_2"/>
    <property type="match status" value="1"/>
</dbReference>
<dbReference type="InterPro" id="IPR003599">
    <property type="entry name" value="Ig_sub"/>
</dbReference>
<accession>A0A7M7JZV0</accession>
<dbReference type="InterPro" id="IPR013162">
    <property type="entry name" value="CD80_C2-set"/>
</dbReference>
<dbReference type="EnsemblMetazoa" id="XM_022803677">
    <property type="protein sequence ID" value="XP_022659412"/>
    <property type="gene ID" value="LOC111249610"/>
</dbReference>
<dbReference type="InterPro" id="IPR051275">
    <property type="entry name" value="Cell_adhesion_signaling"/>
</dbReference>
<dbReference type="OMA" id="HNATIAC"/>
<dbReference type="InterPro" id="IPR003598">
    <property type="entry name" value="Ig_sub2"/>
</dbReference>
<evidence type="ECO:0000256" key="6">
    <source>
        <dbReference type="SAM" id="Phobius"/>
    </source>
</evidence>
<protein>
    <recommendedName>
        <fullName evidence="7">Ig-like domain-containing protein</fullName>
    </recommendedName>
</protein>
<dbReference type="PANTHER" id="PTHR11640:SF155">
    <property type="entry name" value="IG-LIKE DOMAIN-CONTAINING PROTEIN"/>
    <property type="match status" value="1"/>
</dbReference>
<dbReference type="GO" id="GO:0005886">
    <property type="term" value="C:plasma membrane"/>
    <property type="evidence" value="ECO:0007669"/>
    <property type="project" value="TreeGrafter"/>
</dbReference>
<dbReference type="RefSeq" id="XP_022659412.1">
    <property type="nucleotide sequence ID" value="XM_022803677.1"/>
</dbReference>
<keyword evidence="2 6" id="KW-0472">Membrane</keyword>
<keyword evidence="6" id="KW-1133">Transmembrane helix</keyword>
<dbReference type="Proteomes" id="UP000594260">
    <property type="component" value="Unplaced"/>
</dbReference>
<evidence type="ECO:0000256" key="5">
    <source>
        <dbReference type="ARBA" id="ARBA00023319"/>
    </source>
</evidence>
<proteinExistence type="predicted"/>
<dbReference type="RefSeq" id="XP_022659420.1">
    <property type="nucleotide sequence ID" value="XM_022803685.1"/>
</dbReference>
<dbReference type="InterPro" id="IPR007110">
    <property type="entry name" value="Ig-like_dom"/>
</dbReference>
<dbReference type="GO" id="GO:0098609">
    <property type="term" value="P:cell-cell adhesion"/>
    <property type="evidence" value="ECO:0007669"/>
    <property type="project" value="TreeGrafter"/>
</dbReference>
<sequence>MERRSWRVDQAILPRCQRHKQKRQPLRHRQGAPHSRYLCTPPWRSSRQLLLLLFVVVVDGLVAVSGARRQGGNQLAERVVNPGERISIPCFLETPGGSIQWVRNGHPVVLDSTTASRRQWNISKDGTAALQISQVTRADDGLWECWEFADDGSVKRVAKVLKLVVTGAPEEPFLVQDGKRIHPGNNVLAKENHTVTVECVARRAVPEVKQVFWSLGPDHINVTGNSELKIDFVSHEDSYTTKSILRLNTTRTMNHQKVTCHVFHVAWPNASVVSASLNVLYPPSFAISRIPAFGQPLVEKSFVSLECIIDANPPATPRWSRENLPINSTEIIRQGGGFLNFTSVDRSDYGWYRCTTQHPMGSFESFGYLLSVHYGPEMMDDTPKKIHAGFGEPVRLECHAKGKPLPTYCWSRRQPGGRLAQGLTSDSSLVLDPVVYQDAGTYQCSASNQLDWKRQRNAIREVQLSITGRPDVSALNSSLTGVLGRNLWITVHVCANPQPSRSHWLLDRFVLSPGDDVKAHPHYIAHPYRTAETPFCRYASLEIPHIRYADMREFLFVARNERGIDDAVINVTVVKSAFGYQDNLIHTQHNSRTLPGRSEMSRPVMANTASAGNGESIRGVSVSSVLVVVLSSLWLTMRHC</sequence>
<evidence type="ECO:0000313" key="8">
    <source>
        <dbReference type="EnsemblMetazoa" id="XP_022659412"/>
    </source>
</evidence>
<reference evidence="8" key="1">
    <citation type="submission" date="2021-01" db="UniProtKB">
        <authorList>
            <consortium name="EnsemblMetazoa"/>
        </authorList>
    </citation>
    <scope>IDENTIFICATION</scope>
</reference>
<dbReference type="FunCoup" id="A0A7M7JZV0">
    <property type="interactions" value="1"/>
</dbReference>
<keyword evidence="3" id="KW-1015">Disulfide bond</keyword>
<dbReference type="GO" id="GO:0005911">
    <property type="term" value="C:cell-cell junction"/>
    <property type="evidence" value="ECO:0007669"/>
    <property type="project" value="TreeGrafter"/>
</dbReference>
<dbReference type="SUPFAM" id="SSF48726">
    <property type="entry name" value="Immunoglobulin"/>
    <property type="match status" value="5"/>
</dbReference>
<dbReference type="OrthoDB" id="9442762at2759"/>